<dbReference type="AlphaFoldDB" id="F3QJ90"/>
<dbReference type="GeneID" id="43348455"/>
<dbReference type="EMBL" id="AFBP01000022">
    <property type="protein sequence ID" value="EGG55738.1"/>
    <property type="molecule type" value="Genomic_DNA"/>
</dbReference>
<name>F3QJ90_9BURK</name>
<evidence type="ECO:0000313" key="1">
    <source>
        <dbReference type="EMBL" id="EGG55738.1"/>
    </source>
</evidence>
<gene>
    <name evidence="1" type="ORF">HMPREF9439_00991</name>
</gene>
<comment type="caution">
    <text evidence="1">The sequence shown here is derived from an EMBL/GenBank/DDBJ whole genome shotgun (WGS) entry which is preliminary data.</text>
</comment>
<organism evidence="1 2">
    <name type="scientific">Parasutterella excrementihominis YIT 11859</name>
    <dbReference type="NCBI Taxonomy" id="762966"/>
    <lineage>
        <taxon>Bacteria</taxon>
        <taxon>Pseudomonadati</taxon>
        <taxon>Pseudomonadota</taxon>
        <taxon>Betaproteobacteria</taxon>
        <taxon>Burkholderiales</taxon>
        <taxon>Sutterellaceae</taxon>
        <taxon>Parasutterella</taxon>
    </lineage>
</organism>
<reference evidence="1 2" key="1">
    <citation type="submission" date="2011-02" db="EMBL/GenBank/DDBJ databases">
        <authorList>
            <person name="Weinstock G."/>
            <person name="Sodergren E."/>
            <person name="Clifton S."/>
            <person name="Fulton L."/>
            <person name="Fulton B."/>
            <person name="Courtney L."/>
            <person name="Fronick C."/>
            <person name="Harrison M."/>
            <person name="Strong C."/>
            <person name="Farmer C."/>
            <person name="Delahaunty K."/>
            <person name="Markovic C."/>
            <person name="Hall O."/>
            <person name="Minx P."/>
            <person name="Tomlinson C."/>
            <person name="Mitreva M."/>
            <person name="Hou S."/>
            <person name="Chen J."/>
            <person name="Wollam A."/>
            <person name="Pepin K.H."/>
            <person name="Johnson M."/>
            <person name="Bhonagiri V."/>
            <person name="Zhang X."/>
            <person name="Suruliraj S."/>
            <person name="Warren W."/>
            <person name="Chinwalla A."/>
            <person name="Mardis E.R."/>
            <person name="Wilson R.K."/>
        </authorList>
    </citation>
    <scope>NUCLEOTIDE SEQUENCE [LARGE SCALE GENOMIC DNA]</scope>
    <source>
        <strain evidence="1 2">YIT 11859</strain>
    </source>
</reference>
<dbReference type="RefSeq" id="WP_008863901.1">
    <property type="nucleotide sequence ID" value="NZ_GL883695.1"/>
</dbReference>
<keyword evidence="2" id="KW-1185">Reference proteome</keyword>
<protein>
    <submittedName>
        <fullName evidence="1">Uncharacterized protein</fullName>
    </submittedName>
</protein>
<sequence length="91" mass="10625">MEIALTHSGPIPFDDYPDHSLFLCRMCNLDSCIKRHNGKVLLLHHIKRDDYATLSIPGTDFGYFYKGKYSEEDQKNLPYDAWEPVTFKVEK</sequence>
<dbReference type="Proteomes" id="UP000005156">
    <property type="component" value="Unassembled WGS sequence"/>
</dbReference>
<dbReference type="HOGENOM" id="CLU_2424254_0_0_4"/>
<accession>F3QJ90</accession>
<proteinExistence type="predicted"/>
<evidence type="ECO:0000313" key="2">
    <source>
        <dbReference type="Proteomes" id="UP000005156"/>
    </source>
</evidence>